<sequence length="494" mass="55000">MQYNVPRFGFLYIILSVSWIVENFDLGKGVARMNQKYDVAIIGGGPAGIFTAYEIIAKKPDANIVLIEEGRDIYTRRCPIAEKKVDQCINCSPCSIMRGFGGAGAFSDGKYNFTTEYGGWLNEYLSDKKVLELIDYVDTINMQCGAPSEIFSSKNHGLAKAVLAYDLHLLEGKVRHLGTENNLTIMKHLYEFLKDKITMIYNQRVTKINIGKGEFSLELGSPEKTVSSHYLVAAPGRAGSEWFSGQCRELGLPLFNNQVDVGVRVEIPAEVFSHITDEVYEAKLVYRTKQYGDLVRTFCMNPKGYVVAENTDGIITVNGHSYHDEKLHSKNTNFALLVSNRFTEPFNEPHQYGKRIASFSNMLGGGVLVQRFGDLIKGRRTNEHRMAQSFTTATLKATPGDLSLVLPKRHLDNIIEMIYALNKIAPGMANDDTLLYGVEVKFYSSRLKLTNQLETEIPNMFAIGDGAGVTRGLSQASASGVYAARTILERMGKK</sequence>
<dbReference type="Pfam" id="PF07992">
    <property type="entry name" value="Pyr_redox_2"/>
    <property type="match status" value="1"/>
</dbReference>
<dbReference type="PRINTS" id="PR00368">
    <property type="entry name" value="FADPNR"/>
</dbReference>
<dbReference type="InterPro" id="IPR036188">
    <property type="entry name" value="FAD/NAD-bd_sf"/>
</dbReference>
<organism evidence="3">
    <name type="scientific">bioreactor metagenome</name>
    <dbReference type="NCBI Taxonomy" id="1076179"/>
    <lineage>
        <taxon>unclassified sequences</taxon>
        <taxon>metagenomes</taxon>
        <taxon>ecological metagenomes</taxon>
    </lineage>
</organism>
<evidence type="ECO:0000313" key="3">
    <source>
        <dbReference type="EMBL" id="MPL77115.1"/>
    </source>
</evidence>
<dbReference type="Pfam" id="PF21688">
    <property type="entry name" value="FAD-depend_C"/>
    <property type="match status" value="1"/>
</dbReference>
<dbReference type="AlphaFoldDB" id="A0A644UDP8"/>
<dbReference type="PANTHER" id="PTHR43106:SF1">
    <property type="entry name" value="DEHYDROGENASE-RELATED"/>
    <property type="match status" value="1"/>
</dbReference>
<dbReference type="InterPro" id="IPR028348">
    <property type="entry name" value="FAD-binding_protein"/>
</dbReference>
<dbReference type="EMBL" id="VSSQ01000103">
    <property type="protein sequence ID" value="MPL77115.1"/>
    <property type="molecule type" value="Genomic_DNA"/>
</dbReference>
<dbReference type="InterPro" id="IPR023753">
    <property type="entry name" value="FAD/NAD-binding_dom"/>
</dbReference>
<dbReference type="Gene3D" id="3.50.50.60">
    <property type="entry name" value="FAD/NAD(P)-binding domain"/>
    <property type="match status" value="1"/>
</dbReference>
<feature type="domain" description="FAD-dependent protein C-terminal" evidence="2">
    <location>
        <begin position="261"/>
        <end position="440"/>
    </location>
</feature>
<proteinExistence type="predicted"/>
<dbReference type="SUPFAM" id="SSF51905">
    <property type="entry name" value="FAD/NAD(P)-binding domain"/>
    <property type="match status" value="1"/>
</dbReference>
<dbReference type="PANTHER" id="PTHR43106">
    <property type="entry name" value="DEHYDROGENASE-RELATED"/>
    <property type="match status" value="1"/>
</dbReference>
<dbReference type="InterPro" id="IPR049516">
    <property type="entry name" value="FAD-depend_C"/>
</dbReference>
<feature type="domain" description="FAD/NAD(P)-binding" evidence="1">
    <location>
        <begin position="37"/>
        <end position="236"/>
    </location>
</feature>
<dbReference type="GO" id="GO:0004324">
    <property type="term" value="F:ferredoxin-NADP+ reductase activity"/>
    <property type="evidence" value="ECO:0007669"/>
    <property type="project" value="UniProtKB-EC"/>
</dbReference>
<reference evidence="3" key="1">
    <citation type="submission" date="2019-08" db="EMBL/GenBank/DDBJ databases">
        <authorList>
            <person name="Kucharzyk K."/>
            <person name="Murdoch R.W."/>
            <person name="Higgins S."/>
            <person name="Loffler F."/>
        </authorList>
    </citation>
    <scope>NUCLEOTIDE SEQUENCE</scope>
</reference>
<accession>A0A644UDP8</accession>
<name>A0A644UDP8_9ZZZZ</name>
<dbReference type="PIRSF" id="PIRSF038984">
    <property type="entry name" value="FAD_binding_protein"/>
    <property type="match status" value="1"/>
</dbReference>
<evidence type="ECO:0000259" key="1">
    <source>
        <dbReference type="Pfam" id="PF07992"/>
    </source>
</evidence>
<dbReference type="EC" id="1.18.1.2" evidence="3"/>
<keyword evidence="3" id="KW-0560">Oxidoreductase</keyword>
<protein>
    <submittedName>
        <fullName evidence="3">Ferredoxin--NADP reductase</fullName>
        <ecNumber evidence="3">1.18.1.2</ecNumber>
    </submittedName>
</protein>
<comment type="caution">
    <text evidence="3">The sequence shown here is derived from an EMBL/GenBank/DDBJ whole genome shotgun (WGS) entry which is preliminary data.</text>
</comment>
<evidence type="ECO:0000259" key="2">
    <source>
        <dbReference type="Pfam" id="PF21688"/>
    </source>
</evidence>
<gene>
    <name evidence="3" type="ORF">SDC9_22966</name>
</gene>